<evidence type="ECO:0000256" key="1">
    <source>
        <dbReference type="SAM" id="SignalP"/>
    </source>
</evidence>
<dbReference type="OrthoDB" id="6717945at2"/>
<dbReference type="SUPFAM" id="SSF49503">
    <property type="entry name" value="Cupredoxins"/>
    <property type="match status" value="1"/>
</dbReference>
<gene>
    <name evidence="2" type="ORF">FDA94_32565</name>
</gene>
<comment type="caution">
    <text evidence="2">The sequence shown here is derived from an EMBL/GenBank/DDBJ whole genome shotgun (WGS) entry which is preliminary data.</text>
</comment>
<dbReference type="InterPro" id="IPR008972">
    <property type="entry name" value="Cupredoxin"/>
</dbReference>
<proteinExistence type="predicted"/>
<keyword evidence="1" id="KW-0732">Signal</keyword>
<evidence type="ECO:0000313" key="3">
    <source>
        <dbReference type="Proteomes" id="UP000308705"/>
    </source>
</evidence>
<sequence>MRHVAALLVAVMALTGCATGGPAAAVGPIKEITISISGKKVTPPPGRIEVRLNQGVKITVTSDVADEAHVHGYDKAATLLPNHPSVISFLADTTGLFEVETHDQDLQLFQLVVS</sequence>
<dbReference type="EMBL" id="SZQA01000042">
    <property type="protein sequence ID" value="TKK83719.1"/>
    <property type="molecule type" value="Genomic_DNA"/>
</dbReference>
<feature type="chain" id="PRO_5039422053" description="EfeO-type cupredoxin-like domain-containing protein" evidence="1">
    <location>
        <begin position="21"/>
        <end position="114"/>
    </location>
</feature>
<dbReference type="PROSITE" id="PS51257">
    <property type="entry name" value="PROKAR_LIPOPROTEIN"/>
    <property type="match status" value="1"/>
</dbReference>
<reference evidence="2 3" key="1">
    <citation type="submission" date="2019-04" db="EMBL/GenBank/DDBJ databases">
        <title>Herbidospora sp. NEAU-GS14.nov., a novel actinomycete isolated from soil.</title>
        <authorList>
            <person name="Han L."/>
        </authorList>
    </citation>
    <scope>NUCLEOTIDE SEQUENCE [LARGE SCALE GENOMIC DNA]</scope>
    <source>
        <strain evidence="2 3">NEAU-GS14</strain>
    </source>
</reference>
<evidence type="ECO:0008006" key="4">
    <source>
        <dbReference type="Google" id="ProtNLM"/>
    </source>
</evidence>
<dbReference type="Proteomes" id="UP000308705">
    <property type="component" value="Unassembled WGS sequence"/>
</dbReference>
<dbReference type="RefSeq" id="WP_137250905.1">
    <property type="nucleotide sequence ID" value="NZ_SZQA01000042.1"/>
</dbReference>
<evidence type="ECO:0000313" key="2">
    <source>
        <dbReference type="EMBL" id="TKK83719.1"/>
    </source>
</evidence>
<dbReference type="AlphaFoldDB" id="A0A4U3M6B4"/>
<accession>A0A4U3M6B4</accession>
<keyword evidence="3" id="KW-1185">Reference proteome</keyword>
<organism evidence="2 3">
    <name type="scientific">Herbidospora galbida</name>
    <dbReference type="NCBI Taxonomy" id="2575442"/>
    <lineage>
        <taxon>Bacteria</taxon>
        <taxon>Bacillati</taxon>
        <taxon>Actinomycetota</taxon>
        <taxon>Actinomycetes</taxon>
        <taxon>Streptosporangiales</taxon>
        <taxon>Streptosporangiaceae</taxon>
        <taxon>Herbidospora</taxon>
    </lineage>
</organism>
<feature type="signal peptide" evidence="1">
    <location>
        <begin position="1"/>
        <end position="20"/>
    </location>
</feature>
<protein>
    <recommendedName>
        <fullName evidence="4">EfeO-type cupredoxin-like domain-containing protein</fullName>
    </recommendedName>
</protein>
<name>A0A4U3M6B4_9ACTN</name>
<dbReference type="Gene3D" id="2.60.40.420">
    <property type="entry name" value="Cupredoxins - blue copper proteins"/>
    <property type="match status" value="1"/>
</dbReference>